<dbReference type="PANTHER" id="PTHR12838:SF0">
    <property type="entry name" value="U3 SMALL NUCLEOLAR RNA-ASSOCIATED PROTEIN 11-RELATED"/>
    <property type="match status" value="1"/>
</dbReference>
<dbReference type="GO" id="GO:0006364">
    <property type="term" value="P:rRNA processing"/>
    <property type="evidence" value="ECO:0007669"/>
    <property type="project" value="UniProtKB-UniRule"/>
</dbReference>
<comment type="similarity">
    <text evidence="3 6">Belongs to the UTP11 family.</text>
</comment>
<gene>
    <name evidence="9" type="ORF">DAPK24_030880</name>
</gene>
<comment type="subcellular location">
    <subcellularLocation>
        <location evidence="2 6">Nucleus</location>
        <location evidence="2 6">Nucleolus</location>
    </subcellularLocation>
</comment>
<dbReference type="InterPro" id="IPR007144">
    <property type="entry name" value="SSU_processome_Utp11"/>
</dbReference>
<proteinExistence type="inferred from homology"/>
<dbReference type="PIRSF" id="PIRSF015952">
    <property type="entry name" value="U3snoRNP11"/>
    <property type="match status" value="1"/>
</dbReference>
<dbReference type="GO" id="GO:0032040">
    <property type="term" value="C:small-subunit processome"/>
    <property type="evidence" value="ECO:0007669"/>
    <property type="project" value="UniProtKB-UniRule"/>
</dbReference>
<keyword evidence="7" id="KW-0175">Coiled coil</keyword>
<evidence type="ECO:0000256" key="2">
    <source>
        <dbReference type="ARBA" id="ARBA00004604"/>
    </source>
</evidence>
<accession>A0AAV5R6Q7</accession>
<evidence type="ECO:0000256" key="4">
    <source>
        <dbReference type="ARBA" id="ARBA00022552"/>
    </source>
</evidence>
<reference evidence="9 10" key="1">
    <citation type="journal article" date="2023" name="Elife">
        <title>Identification of key yeast species and microbe-microbe interactions impacting larval growth of Drosophila in the wild.</title>
        <authorList>
            <person name="Mure A."/>
            <person name="Sugiura Y."/>
            <person name="Maeda R."/>
            <person name="Honda K."/>
            <person name="Sakurai N."/>
            <person name="Takahashi Y."/>
            <person name="Watada M."/>
            <person name="Katoh T."/>
            <person name="Gotoh A."/>
            <person name="Gotoh Y."/>
            <person name="Taniguchi I."/>
            <person name="Nakamura K."/>
            <person name="Hayashi T."/>
            <person name="Katayama T."/>
            <person name="Uemura T."/>
            <person name="Hattori Y."/>
        </authorList>
    </citation>
    <scope>NUCLEOTIDE SEQUENCE [LARGE SCALE GENOMIC DNA]</scope>
    <source>
        <strain evidence="9 10">PK-24</strain>
    </source>
</reference>
<comment type="subunit">
    <text evidence="6">Component of the ribosomal small subunit (SSU) processome.</text>
</comment>
<keyword evidence="4 6" id="KW-0698">rRNA processing</keyword>
<evidence type="ECO:0000256" key="3">
    <source>
        <dbReference type="ARBA" id="ARBA00008105"/>
    </source>
</evidence>
<dbReference type="PANTHER" id="PTHR12838">
    <property type="entry name" value="U3 SMALL NUCLEOLAR RNA-ASSOCIATED PROTEIN 11"/>
    <property type="match status" value="1"/>
</dbReference>
<dbReference type="EMBL" id="BTGB01000003">
    <property type="protein sequence ID" value="GMM46513.1"/>
    <property type="molecule type" value="Genomic_DNA"/>
</dbReference>
<organism evidence="9 10">
    <name type="scientific">Pichia kluyveri</name>
    <name type="common">Yeast</name>
    <dbReference type="NCBI Taxonomy" id="36015"/>
    <lineage>
        <taxon>Eukaryota</taxon>
        <taxon>Fungi</taxon>
        <taxon>Dikarya</taxon>
        <taxon>Ascomycota</taxon>
        <taxon>Saccharomycotina</taxon>
        <taxon>Pichiomycetes</taxon>
        <taxon>Pichiales</taxon>
        <taxon>Pichiaceae</taxon>
        <taxon>Pichia</taxon>
    </lineage>
</organism>
<evidence type="ECO:0000256" key="1">
    <source>
        <dbReference type="ARBA" id="ARBA00004099"/>
    </source>
</evidence>
<dbReference type="AlphaFoldDB" id="A0AAV5R6Q7"/>
<protein>
    <recommendedName>
        <fullName evidence="6">U3 small nucleolar RNA-associated protein 11</fullName>
        <shortName evidence="6">U3 snoRNA-associated protein 11</shortName>
    </recommendedName>
</protein>
<dbReference type="Proteomes" id="UP001378960">
    <property type="component" value="Unassembled WGS sequence"/>
</dbReference>
<evidence type="ECO:0000256" key="7">
    <source>
        <dbReference type="SAM" id="Coils"/>
    </source>
</evidence>
<feature type="region of interest" description="Disordered" evidence="8">
    <location>
        <begin position="1"/>
        <end position="21"/>
    </location>
</feature>
<name>A0AAV5R6Q7_PICKL</name>
<evidence type="ECO:0000256" key="5">
    <source>
        <dbReference type="ARBA" id="ARBA00023242"/>
    </source>
</evidence>
<evidence type="ECO:0000313" key="10">
    <source>
        <dbReference type="Proteomes" id="UP001378960"/>
    </source>
</evidence>
<comment type="function">
    <text evidence="1 6">Involved in nucleolar processing of pre-18S ribosomal RNA.</text>
</comment>
<dbReference type="Pfam" id="PF03998">
    <property type="entry name" value="Utp11"/>
    <property type="match status" value="1"/>
</dbReference>
<sequence>MAKLVHNVQKKQHRERGQISSRARFGLLEKKKDYKLRSANFHKNQAKLKILKEKAKEHNDDEFYHSMKNKTTNENGILIQKRQFTDNLSNDEVLLMKGQDLNYINMISSKDNKKILKSLENPNLFKSNGKHTVFVEEKNQFDNFQPEEYFQTSKELLGRRENRLKIQQLIEDNDDDITIDNDTTDQLEDSLAEKKKELDLLKQRLERENQLSTVKTKLQLQRELMKPGSKKKLVKDGKVVFKWKQQRKK</sequence>
<feature type="coiled-coil region" evidence="7">
    <location>
        <begin position="184"/>
        <end position="211"/>
    </location>
</feature>
<keyword evidence="10" id="KW-1185">Reference proteome</keyword>
<evidence type="ECO:0000256" key="8">
    <source>
        <dbReference type="SAM" id="MobiDB-lite"/>
    </source>
</evidence>
<comment type="caution">
    <text evidence="9">The sequence shown here is derived from an EMBL/GenBank/DDBJ whole genome shotgun (WGS) entry which is preliminary data.</text>
</comment>
<evidence type="ECO:0000313" key="9">
    <source>
        <dbReference type="EMBL" id="GMM46513.1"/>
    </source>
</evidence>
<evidence type="ECO:0000256" key="6">
    <source>
        <dbReference type="PIRNR" id="PIRNR015952"/>
    </source>
</evidence>
<keyword evidence="5 6" id="KW-0539">Nucleus</keyword>